<proteinExistence type="predicted"/>
<evidence type="ECO:0000313" key="3">
    <source>
        <dbReference type="EMBL" id="TQQ82388.1"/>
    </source>
</evidence>
<dbReference type="PANTHER" id="PTHR40252">
    <property type="entry name" value="BLR0328 PROTEIN"/>
    <property type="match status" value="1"/>
</dbReference>
<evidence type="ECO:0000259" key="2">
    <source>
        <dbReference type="SMART" id="SM01204"/>
    </source>
</evidence>
<dbReference type="Proteomes" id="UP000315385">
    <property type="component" value="Unassembled WGS sequence"/>
</dbReference>
<feature type="domain" description="FIST" evidence="1">
    <location>
        <begin position="30"/>
        <end position="217"/>
    </location>
</feature>
<dbReference type="PANTHER" id="PTHR40252:SF2">
    <property type="entry name" value="BLR0328 PROTEIN"/>
    <property type="match status" value="1"/>
</dbReference>
<comment type="caution">
    <text evidence="3">The sequence shown here is derived from an EMBL/GenBank/DDBJ whole genome shotgun (WGS) entry which is preliminary data.</text>
</comment>
<dbReference type="SMART" id="SM01204">
    <property type="entry name" value="FIST_C"/>
    <property type="match status" value="1"/>
</dbReference>
<accession>A0A544QSI2</accession>
<dbReference type="AlphaFoldDB" id="A0A544QSI2"/>
<sequence length="375" mass="39630">MVAMEAAYCRTTGSEFHATLQEFDADPTVEGLLVLATPGEGFTPAAVDETLRELSTPVFGGLFPKVIHEGEAHADGAIIAGLAVRPAVETITDADEPISTGGDPITDADDAITSDDDYETAFVFVDAYADDGDRFVQQLFNAYGVEYTYIGGGAGTLDGDTRHCLFTNEGLVGDAAVVARVAAESTIGVEHGWTDIGGPFEITAADGRRLETLDGRPAYDRYAAIIDAETDRTVTKTNFFEVAKSHPFGISRLDAERIVRDPFEVDDDGSLRCFGALPEGEFVHVLQGDPESLVAAADRAHAAASEGATADSALVTFDCVSRAQYLDTAFDRELAALSQRGSTIGALTIGEVANDGRGHLEYYNKTAVVGAVDGL</sequence>
<name>A0A544QSI2_9EURY</name>
<dbReference type="Pfam" id="PF08495">
    <property type="entry name" value="FIST"/>
    <property type="match status" value="1"/>
</dbReference>
<protein>
    <recommendedName>
        <fullName evidence="5">Histidine kinase</fullName>
    </recommendedName>
</protein>
<keyword evidence="4" id="KW-1185">Reference proteome</keyword>
<evidence type="ECO:0000313" key="4">
    <source>
        <dbReference type="Proteomes" id="UP000315385"/>
    </source>
</evidence>
<dbReference type="EMBL" id="SESI01000001">
    <property type="protein sequence ID" value="TQQ82388.1"/>
    <property type="molecule type" value="Genomic_DNA"/>
</dbReference>
<dbReference type="SMART" id="SM00897">
    <property type="entry name" value="FIST"/>
    <property type="match status" value="1"/>
</dbReference>
<organism evidence="3 4">
    <name type="scientific">Halonotius roseus</name>
    <dbReference type="NCBI Taxonomy" id="2511997"/>
    <lineage>
        <taxon>Archaea</taxon>
        <taxon>Methanobacteriati</taxon>
        <taxon>Methanobacteriota</taxon>
        <taxon>Stenosarchaea group</taxon>
        <taxon>Halobacteria</taxon>
        <taxon>Halobacteriales</taxon>
        <taxon>Haloferacaceae</taxon>
        <taxon>Halonotius</taxon>
    </lineage>
</organism>
<dbReference type="InterPro" id="IPR019494">
    <property type="entry name" value="FIST_C"/>
</dbReference>
<evidence type="ECO:0000259" key="1">
    <source>
        <dbReference type="SMART" id="SM00897"/>
    </source>
</evidence>
<dbReference type="Pfam" id="PF10442">
    <property type="entry name" value="FIST_C"/>
    <property type="match status" value="1"/>
</dbReference>
<dbReference type="InterPro" id="IPR013702">
    <property type="entry name" value="FIST_domain_N"/>
</dbReference>
<evidence type="ECO:0008006" key="5">
    <source>
        <dbReference type="Google" id="ProtNLM"/>
    </source>
</evidence>
<gene>
    <name evidence="3" type="ORF">EWF95_05565</name>
</gene>
<feature type="domain" description="FIST C-domain" evidence="2">
    <location>
        <begin position="218"/>
        <end position="355"/>
    </location>
</feature>
<reference evidence="3 4" key="1">
    <citation type="submission" date="2019-02" db="EMBL/GenBank/DDBJ databases">
        <title>Halonotius sp. a new haloqrchaeon isolated from saline water.</title>
        <authorList>
            <person name="Duran-Viseras A."/>
            <person name="Sanchez-Porro C."/>
            <person name="Ventosa A."/>
        </authorList>
    </citation>
    <scope>NUCLEOTIDE SEQUENCE [LARGE SCALE GENOMIC DNA]</scope>
    <source>
        <strain evidence="3 4">F9-27</strain>
    </source>
</reference>